<dbReference type="EMBL" id="QKKF02017203">
    <property type="protein sequence ID" value="RZF41131.1"/>
    <property type="molecule type" value="Genomic_DNA"/>
</dbReference>
<feature type="region of interest" description="Disordered" evidence="1">
    <location>
        <begin position="58"/>
        <end position="101"/>
    </location>
</feature>
<evidence type="ECO:0000313" key="3">
    <source>
        <dbReference type="EMBL" id="RZF41131.1"/>
    </source>
</evidence>
<evidence type="ECO:0000259" key="2">
    <source>
        <dbReference type="Pfam" id="PF12937"/>
    </source>
</evidence>
<comment type="caution">
    <text evidence="3">The sequence shown here is derived from an EMBL/GenBank/DDBJ whole genome shotgun (WGS) entry which is preliminary data.</text>
</comment>
<feature type="domain" description="F-box" evidence="2">
    <location>
        <begin position="14"/>
        <end position="42"/>
    </location>
</feature>
<proteinExistence type="predicted"/>
<dbReference type="InterPro" id="IPR036047">
    <property type="entry name" value="F-box-like_dom_sf"/>
</dbReference>
<dbReference type="InParanoid" id="A0A482X760"/>
<gene>
    <name evidence="3" type="ORF">LSTR_LSTR016909</name>
</gene>
<feature type="compositionally biased region" description="Basic and acidic residues" evidence="1">
    <location>
        <begin position="73"/>
        <end position="93"/>
    </location>
</feature>
<dbReference type="SMR" id="A0A482X760"/>
<dbReference type="InterPro" id="IPR001810">
    <property type="entry name" value="F-box_dom"/>
</dbReference>
<sequence length="158" mass="18056">MENFGDYITNEYAILKQILNNLTLTDLLTARKVCRGWHKCALHILGQRERGRQSALSLHRSAVPGQERALGQRCERTRHSDSLLEAPGRRRGNDPAGDQRNQCWVSFSGNNRMMALDQLEPDEEIIRELDEECGLQPPTALDRIQLHGTIWICPKQLL</sequence>
<dbReference type="Pfam" id="PF12937">
    <property type="entry name" value="F-box-like"/>
    <property type="match status" value="1"/>
</dbReference>
<organism evidence="3 4">
    <name type="scientific">Laodelphax striatellus</name>
    <name type="common">Small brown planthopper</name>
    <name type="synonym">Delphax striatella</name>
    <dbReference type="NCBI Taxonomy" id="195883"/>
    <lineage>
        <taxon>Eukaryota</taxon>
        <taxon>Metazoa</taxon>
        <taxon>Ecdysozoa</taxon>
        <taxon>Arthropoda</taxon>
        <taxon>Hexapoda</taxon>
        <taxon>Insecta</taxon>
        <taxon>Pterygota</taxon>
        <taxon>Neoptera</taxon>
        <taxon>Paraneoptera</taxon>
        <taxon>Hemiptera</taxon>
        <taxon>Auchenorrhyncha</taxon>
        <taxon>Fulgoroidea</taxon>
        <taxon>Delphacidae</taxon>
        <taxon>Criomorphinae</taxon>
        <taxon>Laodelphax</taxon>
    </lineage>
</organism>
<protein>
    <recommendedName>
        <fullName evidence="2">F-box domain-containing protein</fullName>
    </recommendedName>
</protein>
<dbReference type="Proteomes" id="UP000291343">
    <property type="component" value="Unassembled WGS sequence"/>
</dbReference>
<name>A0A482X760_LAOST</name>
<evidence type="ECO:0000256" key="1">
    <source>
        <dbReference type="SAM" id="MobiDB-lite"/>
    </source>
</evidence>
<reference evidence="3 4" key="1">
    <citation type="journal article" date="2017" name="Gigascience">
        <title>Genome sequence of the small brown planthopper, Laodelphax striatellus.</title>
        <authorList>
            <person name="Zhu J."/>
            <person name="Jiang F."/>
            <person name="Wang X."/>
            <person name="Yang P."/>
            <person name="Bao Y."/>
            <person name="Zhao W."/>
            <person name="Wang W."/>
            <person name="Lu H."/>
            <person name="Wang Q."/>
            <person name="Cui N."/>
            <person name="Li J."/>
            <person name="Chen X."/>
            <person name="Luo L."/>
            <person name="Yu J."/>
            <person name="Kang L."/>
            <person name="Cui F."/>
        </authorList>
    </citation>
    <scope>NUCLEOTIDE SEQUENCE [LARGE SCALE GENOMIC DNA]</scope>
    <source>
        <strain evidence="3">Lst14</strain>
    </source>
</reference>
<keyword evidence="4" id="KW-1185">Reference proteome</keyword>
<dbReference type="AlphaFoldDB" id="A0A482X760"/>
<dbReference type="SUPFAM" id="SSF81383">
    <property type="entry name" value="F-box domain"/>
    <property type="match status" value="1"/>
</dbReference>
<accession>A0A482X760</accession>
<evidence type="ECO:0000313" key="4">
    <source>
        <dbReference type="Proteomes" id="UP000291343"/>
    </source>
</evidence>
<dbReference type="Gene3D" id="1.20.1280.50">
    <property type="match status" value="1"/>
</dbReference>